<name>A0ABP8XDV7_9MICO</name>
<evidence type="ECO:0000313" key="2">
    <source>
        <dbReference type="Proteomes" id="UP001500843"/>
    </source>
</evidence>
<dbReference type="EMBL" id="BAABHM010000012">
    <property type="protein sequence ID" value="GAA4704874.1"/>
    <property type="molecule type" value="Genomic_DNA"/>
</dbReference>
<reference evidence="2" key="1">
    <citation type="journal article" date="2019" name="Int. J. Syst. Evol. Microbiol.">
        <title>The Global Catalogue of Microorganisms (GCM) 10K type strain sequencing project: providing services to taxonomists for standard genome sequencing and annotation.</title>
        <authorList>
            <consortium name="The Broad Institute Genomics Platform"/>
            <consortium name="The Broad Institute Genome Sequencing Center for Infectious Disease"/>
            <person name="Wu L."/>
            <person name="Ma J."/>
        </authorList>
    </citation>
    <scope>NUCLEOTIDE SEQUENCE [LARGE SCALE GENOMIC DNA]</scope>
    <source>
        <strain evidence="2">JCM 17975</strain>
    </source>
</reference>
<dbReference type="Proteomes" id="UP001500843">
    <property type="component" value="Unassembled WGS sequence"/>
</dbReference>
<evidence type="ECO:0000313" key="1">
    <source>
        <dbReference type="EMBL" id="GAA4704874.1"/>
    </source>
</evidence>
<sequence length="121" mass="13239">MVSTCVVPPSLSFGRCSLVAVTGLGVRLECSWRSTNRATLTPDGPKVTIELRSPGTRMSRLTRLSNVGYVTARIGGRRPTRDDARRTGPVYAGRTLWLRANRLVGSYRRLTAASRWYAAAG</sequence>
<proteinExistence type="predicted"/>
<comment type="caution">
    <text evidence="1">The sequence shown here is derived from an EMBL/GenBank/DDBJ whole genome shotgun (WGS) entry which is preliminary data.</text>
</comment>
<organism evidence="1 2">
    <name type="scientific">Promicromonospora umidemergens</name>
    <dbReference type="NCBI Taxonomy" id="629679"/>
    <lineage>
        <taxon>Bacteria</taxon>
        <taxon>Bacillati</taxon>
        <taxon>Actinomycetota</taxon>
        <taxon>Actinomycetes</taxon>
        <taxon>Micrococcales</taxon>
        <taxon>Promicromonosporaceae</taxon>
        <taxon>Promicromonospora</taxon>
    </lineage>
</organism>
<accession>A0ABP8XDV7</accession>
<keyword evidence="2" id="KW-1185">Reference proteome</keyword>
<gene>
    <name evidence="1" type="ORF">GCM10023198_28210</name>
</gene>
<protein>
    <submittedName>
        <fullName evidence="1">Uncharacterized protein</fullName>
    </submittedName>
</protein>